<comment type="caution">
    <text evidence="1">The sequence shown here is derived from an EMBL/GenBank/DDBJ whole genome shotgun (WGS) entry which is preliminary data.</text>
</comment>
<gene>
    <name evidence="1" type="ORF">BC777_0940</name>
</gene>
<dbReference type="AlphaFoldDB" id="A0A2M8WMJ2"/>
<dbReference type="EMBL" id="PGTY01000001">
    <property type="protein sequence ID" value="PJI92096.1"/>
    <property type="molecule type" value="Genomic_DNA"/>
</dbReference>
<sequence>MKRFAALVLACVAACAEVPTTDAPDPIRLTFPEVQRFAGDSPGPATRPNSEMALDFIDLAFRMESGRELPTLTRFEGPITVRVVGDLRPENREDLNALLERLRREARIDIRLTDAAEANIVIETIPNRTLQRAAPNAACFVVPRVQSWAELRAARDTATLNWATLQTRQKAGIFIPSDVTSQEVRDCLHEELAQALGPLNDLYRLPDSVFNDDNLHAVLTGFDMLMLRTYYAPELRSGMTEEQVAARLPSILARLNPRGQRPGGTIPSATSRAWINAMTDALGNGISEPRKRQAAARAIAIGQALGWTGPREGFANYAYGRLQIGNDATLALGAFNAARRAYAQSPITEIHSAHIALQLAAFTLISQDAEATIAITTPAIAVAEQYENAALMSLLMMFKAEALDLQGDTEAGMALRLDSLGWALYGFGDRDQVIDRLNEIASLVPQIPPS</sequence>
<protein>
    <recommendedName>
        <fullName evidence="3">DUF2927 family protein</fullName>
    </recommendedName>
</protein>
<dbReference type="RefSeq" id="WP_100366952.1">
    <property type="nucleotide sequence ID" value="NZ_PGTY01000001.1"/>
</dbReference>
<dbReference type="InterPro" id="IPR021323">
    <property type="entry name" value="DUF2927"/>
</dbReference>
<dbReference type="Pfam" id="PF11150">
    <property type="entry name" value="DUF2927"/>
    <property type="match status" value="1"/>
</dbReference>
<reference evidence="1 2" key="1">
    <citation type="submission" date="2017-11" db="EMBL/GenBank/DDBJ databases">
        <title>Genomic Encyclopedia of Archaeal and Bacterial Type Strains, Phase II (KMG-II): From Individual Species to Whole Genera.</title>
        <authorList>
            <person name="Goeker M."/>
        </authorList>
    </citation>
    <scope>NUCLEOTIDE SEQUENCE [LARGE SCALE GENOMIC DNA]</scope>
    <source>
        <strain evidence="1 2">DSM 29128</strain>
    </source>
</reference>
<accession>A0A2M8WMJ2</accession>
<name>A0A2M8WMJ2_9RHOB</name>
<evidence type="ECO:0000313" key="1">
    <source>
        <dbReference type="EMBL" id="PJI92096.1"/>
    </source>
</evidence>
<keyword evidence="2" id="KW-1185">Reference proteome</keyword>
<evidence type="ECO:0008006" key="3">
    <source>
        <dbReference type="Google" id="ProtNLM"/>
    </source>
</evidence>
<evidence type="ECO:0000313" key="2">
    <source>
        <dbReference type="Proteomes" id="UP000228531"/>
    </source>
</evidence>
<dbReference type="OrthoDB" id="7823193at2"/>
<organism evidence="1 2">
    <name type="scientific">Yoonia maricola</name>
    <dbReference type="NCBI Taxonomy" id="420999"/>
    <lineage>
        <taxon>Bacteria</taxon>
        <taxon>Pseudomonadati</taxon>
        <taxon>Pseudomonadota</taxon>
        <taxon>Alphaproteobacteria</taxon>
        <taxon>Rhodobacterales</taxon>
        <taxon>Paracoccaceae</taxon>
        <taxon>Yoonia</taxon>
    </lineage>
</organism>
<dbReference type="Proteomes" id="UP000228531">
    <property type="component" value="Unassembled WGS sequence"/>
</dbReference>
<proteinExistence type="predicted"/>